<evidence type="ECO:0000313" key="2">
    <source>
        <dbReference type="EMBL" id="KAE8269081.1"/>
    </source>
</evidence>
<name>A0A8X7T536_9BASI</name>
<feature type="region of interest" description="Disordered" evidence="1">
    <location>
        <begin position="635"/>
        <end position="665"/>
    </location>
</feature>
<proteinExistence type="predicted"/>
<dbReference type="AlphaFoldDB" id="A0A8X7T536"/>
<organism evidence="2 3">
    <name type="scientific">Tilletia walkeri</name>
    <dbReference type="NCBI Taxonomy" id="117179"/>
    <lineage>
        <taxon>Eukaryota</taxon>
        <taxon>Fungi</taxon>
        <taxon>Dikarya</taxon>
        <taxon>Basidiomycota</taxon>
        <taxon>Ustilaginomycotina</taxon>
        <taxon>Exobasidiomycetes</taxon>
        <taxon>Tilletiales</taxon>
        <taxon>Tilletiaceae</taxon>
        <taxon>Tilletia</taxon>
    </lineage>
</organism>
<feature type="region of interest" description="Disordered" evidence="1">
    <location>
        <begin position="516"/>
        <end position="621"/>
    </location>
</feature>
<sequence length="704" mass="74455">MPPTTRRMLRTPRSSVGDAASSSPSASASALNGGDGNGEGGSSSNNTNSADAPPLTLPTDSSGSTSRTATRTADSASASASRSDMPPSPLSRNAHLFDVRMPVRSGTDLPRESSSSSAVSTSRRRNPPGESARPAAIPRGMFWSFDGPPGPPGPPDSIPSIPDSTRSRTAASTMEGSSSRTTSGPSSGPGASRTRRQVRFTPTLPSSLTVAEYQTGDEARASGSAATGSSGPGASSSSSASRRRALSALSRLREGGEAPNEAIVLDDLFRSSDEDEDDDFTVVSSRTGTSAADRQRNMDWARQHLGNAAFEIAARAGQNSAADRAGPFNFDGMPRIEPPLRSTRTHQIIDGIPAGPHRYRHRDRAVPAAQDPAATIAMTQNAIWAARLALDPNAPPPPVGGQHFQPDLSPAGQERVYRRFGMYPSMRYGTVEHRKIPDSFDVRWTHPHPEQEGFSNSIVEPPIEVDMEPGPLPDTTPICARCRYALQTGGTGDKKIWVLPCGHVIDGKCVRELSEPAWKGAEPPVSKALQNGEAKANGKARAVSIEPSEDAPQKRTASMRDAEEQAENEVGDKADNNGSAANSGTMTPPLKKRHLDSSNLTESESTPDGTLRGSVSNPIDADMSSQSFEIVYTHKAPTTSTSASRRDKGKGSSLSVETTEDDEEPVIVSGVKLQPSPFTCPVVDCGQLCFPKGDHDLSIIEMFI</sequence>
<dbReference type="Proteomes" id="UP000078113">
    <property type="component" value="Unassembled WGS sequence"/>
</dbReference>
<feature type="compositionally biased region" description="Low complexity" evidence="1">
    <location>
        <begin position="221"/>
        <end position="250"/>
    </location>
</feature>
<dbReference type="EMBL" id="LWDG02000112">
    <property type="protein sequence ID" value="KAE8269081.1"/>
    <property type="molecule type" value="Genomic_DNA"/>
</dbReference>
<feature type="compositionally biased region" description="Low complexity" evidence="1">
    <location>
        <begin position="1"/>
        <end position="32"/>
    </location>
</feature>
<keyword evidence="3" id="KW-1185">Reference proteome</keyword>
<feature type="compositionally biased region" description="Low complexity" evidence="1">
    <location>
        <begin position="176"/>
        <end position="192"/>
    </location>
</feature>
<feature type="compositionally biased region" description="Low complexity" evidence="1">
    <location>
        <begin position="112"/>
        <end position="121"/>
    </location>
</feature>
<evidence type="ECO:0000256" key="1">
    <source>
        <dbReference type="SAM" id="MobiDB-lite"/>
    </source>
</evidence>
<feature type="region of interest" description="Disordered" evidence="1">
    <location>
        <begin position="1"/>
        <end position="261"/>
    </location>
</feature>
<comment type="caution">
    <text evidence="2">The sequence shown here is derived from an EMBL/GenBank/DDBJ whole genome shotgun (WGS) entry which is preliminary data.</text>
</comment>
<gene>
    <name evidence="2" type="ORF">A4X09_0g3267</name>
</gene>
<reference evidence="2" key="2">
    <citation type="journal article" date="2019" name="IMA Fungus">
        <title>Genome sequencing and comparison of five Tilletia species to identify candidate genes for the detection of regulated species infecting wheat.</title>
        <authorList>
            <person name="Nguyen H.D.T."/>
            <person name="Sultana T."/>
            <person name="Kesanakurti P."/>
            <person name="Hambleton S."/>
        </authorList>
    </citation>
    <scope>NUCLEOTIDE SEQUENCE</scope>
    <source>
        <strain evidence="2">DAOMC 236422</strain>
    </source>
</reference>
<feature type="compositionally biased region" description="Polar residues" evidence="1">
    <location>
        <begin position="576"/>
        <end position="586"/>
    </location>
</feature>
<feature type="compositionally biased region" description="Low complexity" evidence="1">
    <location>
        <begin position="59"/>
        <end position="84"/>
    </location>
</feature>
<feature type="compositionally biased region" description="Polar residues" evidence="1">
    <location>
        <begin position="597"/>
        <end position="621"/>
    </location>
</feature>
<feature type="compositionally biased region" description="Pro residues" evidence="1">
    <location>
        <begin position="148"/>
        <end position="157"/>
    </location>
</feature>
<reference evidence="2" key="1">
    <citation type="submission" date="2016-04" db="EMBL/GenBank/DDBJ databases">
        <authorList>
            <person name="Nguyen H.D."/>
            <person name="Samba Siva P."/>
            <person name="Cullis J."/>
            <person name="Levesque C.A."/>
            <person name="Hambleton S."/>
        </authorList>
    </citation>
    <scope>NUCLEOTIDE SEQUENCE</scope>
    <source>
        <strain evidence="2">DAOMC 236422</strain>
    </source>
</reference>
<protein>
    <submittedName>
        <fullName evidence="2">Uncharacterized protein</fullName>
    </submittedName>
</protein>
<evidence type="ECO:0000313" key="3">
    <source>
        <dbReference type="Proteomes" id="UP000078113"/>
    </source>
</evidence>
<accession>A0A8X7T536</accession>